<feature type="compositionally biased region" description="Basic and acidic residues" evidence="1">
    <location>
        <begin position="262"/>
        <end position="290"/>
    </location>
</feature>
<comment type="caution">
    <text evidence="2">The sequence shown here is derived from an EMBL/GenBank/DDBJ whole genome shotgun (WGS) entry which is preliminary data.</text>
</comment>
<reference evidence="2" key="1">
    <citation type="journal article" date="2018" name="Genome Biol.">
        <title>SKESA: strategic k-mer extension for scrupulous assemblies.</title>
        <authorList>
            <person name="Souvorov A."/>
            <person name="Agarwala R."/>
            <person name="Lipman D.J."/>
        </authorList>
    </citation>
    <scope>NUCLEOTIDE SEQUENCE</scope>
    <source>
        <strain evidence="2">HN1000</strain>
    </source>
</reference>
<evidence type="ECO:0000313" key="3">
    <source>
        <dbReference type="Proteomes" id="UP000878956"/>
    </source>
</evidence>
<evidence type="ECO:0000256" key="1">
    <source>
        <dbReference type="SAM" id="MobiDB-lite"/>
    </source>
</evidence>
<feature type="region of interest" description="Disordered" evidence="1">
    <location>
        <begin position="262"/>
        <end position="296"/>
    </location>
</feature>
<reference evidence="2" key="2">
    <citation type="submission" date="2021-06" db="EMBL/GenBank/DDBJ databases">
        <authorList>
            <consortium name="NCBI Pathogen Detection Project"/>
        </authorList>
    </citation>
    <scope>NUCLEOTIDE SEQUENCE</scope>
    <source>
        <strain evidence="2">HN1000</strain>
    </source>
</reference>
<evidence type="ECO:0000313" key="2">
    <source>
        <dbReference type="EMBL" id="HBH1544509.1"/>
    </source>
</evidence>
<dbReference type="Proteomes" id="UP000878956">
    <property type="component" value="Unassembled WGS sequence"/>
</dbReference>
<sequence length="296" mass="34664">MDNLYKILIINSTFFIRNIVKTAISNKPKKNKCSFSVINEECVIGKEVEEIEKNKIKIVIVDINTLDEIRLIKEISESFKTMNIIVLTSLSDQLIKDEILKYTSYYIKKPLAEIELWNKLDLIVKSNLKRKETKETINISKKSTSSCKETKETIDLTVSKNYLLDSIKFDIHNLVNEMKILQKYDIDETKLIDEIESISNKENQAVEKEKEQTNTSSINLSFLNNFEGSAQKMELNNAHKYYNKKNTSKCIEITPPKEDKRKNIEIKHTLKRNNYEKKEKKKNAFRELLKNLKKKS</sequence>
<gene>
    <name evidence="2" type="ORF">KRM00_004062</name>
</gene>
<organism evidence="2 3">
    <name type="scientific">Clostridioides difficile</name>
    <name type="common">Peptoclostridium difficile</name>
    <dbReference type="NCBI Taxonomy" id="1496"/>
    <lineage>
        <taxon>Bacteria</taxon>
        <taxon>Bacillati</taxon>
        <taxon>Bacillota</taxon>
        <taxon>Clostridia</taxon>
        <taxon>Peptostreptococcales</taxon>
        <taxon>Peptostreptococcaceae</taxon>
        <taxon>Clostridioides</taxon>
    </lineage>
</organism>
<name>A0AAN5VQL2_CLODI</name>
<protein>
    <submittedName>
        <fullName evidence="2">Response regulator</fullName>
    </submittedName>
</protein>
<dbReference type="EMBL" id="DAEPXK010000090">
    <property type="protein sequence ID" value="HBH1544509.1"/>
    <property type="molecule type" value="Genomic_DNA"/>
</dbReference>
<dbReference type="AlphaFoldDB" id="A0AAN5VQL2"/>
<accession>A0AAN5VQL2</accession>
<proteinExistence type="predicted"/>